<sequence length="140" mass="15699">MISYDKKARHLIVSSGEVVTFDIQLRGRINVVRGAAATGKTYMCNLVRNGNPHPDVVVFERGVDSARDLTSLSDKLIIIDRADMLSGEVVEHISQDLDNTYLIMARVPLGLGITPNYIGEFVRDNRIITMRYNFSVPGWF</sequence>
<evidence type="ECO:0000313" key="1">
    <source>
        <dbReference type="EMBL" id="MCU6706210.1"/>
    </source>
</evidence>
<keyword evidence="2" id="KW-1185">Reference proteome</keyword>
<dbReference type="AlphaFoldDB" id="A0AAE3II25"/>
<comment type="caution">
    <text evidence="1">The sequence shown here is derived from an EMBL/GenBank/DDBJ whole genome shotgun (WGS) entry which is preliminary data.</text>
</comment>
<protein>
    <submittedName>
        <fullName evidence="1">Uncharacterized protein</fullName>
    </submittedName>
</protein>
<organism evidence="1 2">
    <name type="scientific">Hominimerdicola aceti</name>
    <dbReference type="NCBI Taxonomy" id="2981726"/>
    <lineage>
        <taxon>Bacteria</taxon>
        <taxon>Bacillati</taxon>
        <taxon>Bacillota</taxon>
        <taxon>Clostridia</taxon>
        <taxon>Eubacteriales</taxon>
        <taxon>Oscillospiraceae</taxon>
        <taxon>Hominimerdicola</taxon>
    </lineage>
</organism>
<dbReference type="RefSeq" id="WP_267301372.1">
    <property type="nucleotide sequence ID" value="NZ_JAOQJZ010000009.1"/>
</dbReference>
<name>A0AAE3II25_9FIRM</name>
<evidence type="ECO:0000313" key="2">
    <source>
        <dbReference type="Proteomes" id="UP001208131"/>
    </source>
</evidence>
<accession>A0AAE3II25</accession>
<proteinExistence type="predicted"/>
<gene>
    <name evidence="1" type="ORF">OCV57_09775</name>
</gene>
<dbReference type="Proteomes" id="UP001208131">
    <property type="component" value="Unassembled WGS sequence"/>
</dbReference>
<reference evidence="1 2" key="1">
    <citation type="journal article" date="2021" name="ISME Commun">
        <title>Automated analysis of genomic sequences facilitates high-throughput and comprehensive description of bacteria.</title>
        <authorList>
            <person name="Hitch T.C.A."/>
        </authorList>
    </citation>
    <scope>NUCLEOTIDE SEQUENCE [LARGE SCALE GENOMIC DNA]</scope>
    <source>
        <strain evidence="1 2">Sanger_31</strain>
    </source>
</reference>
<dbReference type="EMBL" id="JAOQJZ010000009">
    <property type="protein sequence ID" value="MCU6706210.1"/>
    <property type="molecule type" value="Genomic_DNA"/>
</dbReference>